<dbReference type="InterPro" id="IPR050707">
    <property type="entry name" value="HTH_MetabolicPath_Reg"/>
</dbReference>
<reference evidence="6" key="1">
    <citation type="submission" date="2022-11" db="EMBL/GenBank/DDBJ databases">
        <title>Hoeflea poritis sp. nov., isolated from scleractinian coral Porites lutea.</title>
        <authorList>
            <person name="Zhang G."/>
            <person name="Wei Q."/>
            <person name="Cai L."/>
        </authorList>
    </citation>
    <scope>NUCLEOTIDE SEQUENCE</scope>
    <source>
        <strain evidence="6">E7-10</strain>
    </source>
</reference>
<dbReference type="Gene3D" id="3.30.450.40">
    <property type="match status" value="1"/>
</dbReference>
<organism evidence="6 7">
    <name type="scientific">Hoeflea poritis</name>
    <dbReference type="NCBI Taxonomy" id="2993659"/>
    <lineage>
        <taxon>Bacteria</taxon>
        <taxon>Pseudomonadati</taxon>
        <taxon>Pseudomonadota</taxon>
        <taxon>Alphaproteobacteria</taxon>
        <taxon>Hyphomicrobiales</taxon>
        <taxon>Rhizobiaceae</taxon>
        <taxon>Hoeflea</taxon>
    </lineage>
</organism>
<evidence type="ECO:0000313" key="6">
    <source>
        <dbReference type="EMBL" id="MDA4846120.1"/>
    </source>
</evidence>
<keyword evidence="3" id="KW-0804">Transcription</keyword>
<dbReference type="Pfam" id="PF01614">
    <property type="entry name" value="IclR_C"/>
    <property type="match status" value="1"/>
</dbReference>
<dbReference type="InterPro" id="IPR036388">
    <property type="entry name" value="WH-like_DNA-bd_sf"/>
</dbReference>
<dbReference type="InterPro" id="IPR036390">
    <property type="entry name" value="WH_DNA-bd_sf"/>
</dbReference>
<protein>
    <submittedName>
        <fullName evidence="6">IclR family transcriptional regulator</fullName>
    </submittedName>
</protein>
<name>A0ABT4VPN5_9HYPH</name>
<dbReference type="SUPFAM" id="SSF46785">
    <property type="entry name" value="Winged helix' DNA-binding domain"/>
    <property type="match status" value="1"/>
</dbReference>
<accession>A0ABT4VPN5</accession>
<feature type="domain" description="IclR-ED" evidence="5">
    <location>
        <begin position="64"/>
        <end position="247"/>
    </location>
</feature>
<keyword evidence="1" id="KW-0805">Transcription regulation</keyword>
<proteinExistence type="predicted"/>
<evidence type="ECO:0000259" key="5">
    <source>
        <dbReference type="PROSITE" id="PS51078"/>
    </source>
</evidence>
<keyword evidence="2" id="KW-0238">DNA-binding</keyword>
<dbReference type="Gene3D" id="1.10.10.10">
    <property type="entry name" value="Winged helix-like DNA-binding domain superfamily/Winged helix DNA-binding domain"/>
    <property type="match status" value="1"/>
</dbReference>
<evidence type="ECO:0000256" key="2">
    <source>
        <dbReference type="ARBA" id="ARBA00023125"/>
    </source>
</evidence>
<dbReference type="InterPro" id="IPR029016">
    <property type="entry name" value="GAF-like_dom_sf"/>
</dbReference>
<dbReference type="PANTHER" id="PTHR30136">
    <property type="entry name" value="HELIX-TURN-HELIX TRANSCRIPTIONAL REGULATOR, ICLR FAMILY"/>
    <property type="match status" value="1"/>
</dbReference>
<dbReference type="Proteomes" id="UP001148313">
    <property type="component" value="Unassembled WGS sequence"/>
</dbReference>
<evidence type="ECO:0000259" key="4">
    <source>
        <dbReference type="PROSITE" id="PS51077"/>
    </source>
</evidence>
<dbReference type="PROSITE" id="PS51078">
    <property type="entry name" value="ICLR_ED"/>
    <property type="match status" value="1"/>
</dbReference>
<dbReference type="RefSeq" id="WP_271089838.1">
    <property type="nucleotide sequence ID" value="NZ_JAPJZH010000006.1"/>
</dbReference>
<feature type="domain" description="HTH iclR-type" evidence="4">
    <location>
        <begin position="1"/>
        <end position="63"/>
    </location>
</feature>
<dbReference type="InterPro" id="IPR014757">
    <property type="entry name" value="Tscrpt_reg_IclR_C"/>
</dbReference>
<dbReference type="SUPFAM" id="SSF55781">
    <property type="entry name" value="GAF domain-like"/>
    <property type="match status" value="1"/>
</dbReference>
<evidence type="ECO:0000256" key="1">
    <source>
        <dbReference type="ARBA" id="ARBA00023015"/>
    </source>
</evidence>
<dbReference type="EMBL" id="JAPJZH010000006">
    <property type="protein sequence ID" value="MDA4846120.1"/>
    <property type="molecule type" value="Genomic_DNA"/>
</dbReference>
<dbReference type="Pfam" id="PF09339">
    <property type="entry name" value="HTH_IclR"/>
    <property type="match status" value="1"/>
</dbReference>
<dbReference type="PROSITE" id="PS51077">
    <property type="entry name" value="HTH_ICLR"/>
    <property type="match status" value="1"/>
</dbReference>
<gene>
    <name evidence="6" type="ORF">OOZ53_12215</name>
</gene>
<evidence type="ECO:0000313" key="7">
    <source>
        <dbReference type="Proteomes" id="UP001148313"/>
    </source>
</evidence>
<dbReference type="PANTHER" id="PTHR30136:SF24">
    <property type="entry name" value="HTH-TYPE TRANSCRIPTIONAL REPRESSOR ALLR"/>
    <property type="match status" value="1"/>
</dbReference>
<keyword evidence="7" id="KW-1185">Reference proteome</keyword>
<sequence length="262" mass="28402">MGTISNALGLLDHFSESQPEIGLADLRKLSGHDKATTYRYLTELVAFGMLEQDPGSKRYRLGPAVLRLANIRESVFPLRSAIQAITDRLSEATSETAHISLLQGLVLSPLAKKESPRHAARVSLSLSEMLPLHATASGLAIIAFSREDLLERAIKSPLKKYTAFTTTDAERLRADIAKTVARGFGMSDQGYEEEVFGIAVPFFDQAGHATGTAAVASPTSRMSDELAAIIKRALIVAARAITETRGGTIPEHLEEAWRRSGF</sequence>
<comment type="caution">
    <text evidence="6">The sequence shown here is derived from an EMBL/GenBank/DDBJ whole genome shotgun (WGS) entry which is preliminary data.</text>
</comment>
<dbReference type="InterPro" id="IPR005471">
    <property type="entry name" value="Tscrpt_reg_IclR_N"/>
</dbReference>
<evidence type="ECO:0000256" key="3">
    <source>
        <dbReference type="ARBA" id="ARBA00023163"/>
    </source>
</evidence>
<dbReference type="SMART" id="SM00346">
    <property type="entry name" value="HTH_ICLR"/>
    <property type="match status" value="1"/>
</dbReference>